<name>A0A8T7M215_9CHLR</name>
<feature type="transmembrane region" description="Helical" evidence="1">
    <location>
        <begin position="241"/>
        <end position="260"/>
    </location>
</feature>
<gene>
    <name evidence="2" type="ORF">HXX08_00055</name>
    <name evidence="3" type="ORF">OZ401_001931</name>
</gene>
<keyword evidence="5" id="KW-1185">Reference proteome</keyword>
<keyword evidence="1" id="KW-0812">Transmembrane</keyword>
<feature type="transmembrane region" description="Helical" evidence="1">
    <location>
        <begin position="183"/>
        <end position="202"/>
    </location>
</feature>
<dbReference type="Proteomes" id="UP000521676">
    <property type="component" value="Unassembled WGS sequence"/>
</dbReference>
<sequence>MKLYKYLLLASFSCYCLVYPGSIFQLVTNQVSADQEWMATAMLVDVGIVALFWLAVNYDFKKAFFSGIALLGLGFAVETLGETTGFPFGSYVYTDALYPKLWIVPIAILFAWLMIIVSSYFTARLILSWAKPGASVHTLVIFTTLLTVSSDLLMEPVAFHVHGYWLWTGDQNSGYYGVPLSNFIAWTVISYIMVWVLIYVIRDKKIVFPIEISPLRYHFIPPMLYLMNLMMFASLNISNQFYLAGIIGIAVGFPCLFLLLRGVALRLPLKPRNIT</sequence>
<feature type="transmembrane region" description="Helical" evidence="1">
    <location>
        <begin position="214"/>
        <end position="235"/>
    </location>
</feature>
<reference evidence="2 4" key="1">
    <citation type="submission" date="2020-06" db="EMBL/GenBank/DDBJ databases">
        <title>Anoxygenic phototrophic Chloroflexota member uses a Type I reaction center.</title>
        <authorList>
            <person name="Tsuji J.M."/>
            <person name="Shaw N.A."/>
            <person name="Nagashima S."/>
            <person name="Venkiteswaran J."/>
            <person name="Schiff S.L."/>
            <person name="Hanada S."/>
            <person name="Tank M."/>
            <person name="Neufeld J.D."/>
        </authorList>
    </citation>
    <scope>NUCLEOTIDE SEQUENCE [LARGE SCALE GENOMIC DNA]</scope>
    <source>
        <strain evidence="2">L227-S17</strain>
    </source>
</reference>
<feature type="transmembrane region" description="Helical" evidence="1">
    <location>
        <begin position="101"/>
        <end position="127"/>
    </location>
</feature>
<dbReference type="RefSeq" id="WP_341468023.1">
    <property type="nucleotide sequence ID" value="NZ_CP128399.1"/>
</dbReference>
<evidence type="ECO:0000313" key="2">
    <source>
        <dbReference type="EMBL" id="NWJ44245.1"/>
    </source>
</evidence>
<accession>A0A8T7M215</accession>
<organism evidence="2 4">
    <name type="scientific">Candidatus Chlorohelix allophototropha</name>
    <dbReference type="NCBI Taxonomy" id="3003348"/>
    <lineage>
        <taxon>Bacteria</taxon>
        <taxon>Bacillati</taxon>
        <taxon>Chloroflexota</taxon>
        <taxon>Chloroflexia</taxon>
        <taxon>Candidatus Chloroheliales</taxon>
        <taxon>Candidatus Chloroheliaceae</taxon>
        <taxon>Candidatus Chlorohelix</taxon>
    </lineage>
</organism>
<evidence type="ECO:0000313" key="3">
    <source>
        <dbReference type="EMBL" id="WJW66142.1"/>
    </source>
</evidence>
<dbReference type="Pfam" id="PF04240">
    <property type="entry name" value="Caroten_synth"/>
    <property type="match status" value="1"/>
</dbReference>
<proteinExistence type="predicted"/>
<feature type="transmembrane region" description="Helical" evidence="1">
    <location>
        <begin position="37"/>
        <end position="56"/>
    </location>
</feature>
<dbReference type="EMBL" id="JACATZ010000001">
    <property type="protein sequence ID" value="NWJ44245.1"/>
    <property type="molecule type" value="Genomic_DNA"/>
</dbReference>
<keyword evidence="1" id="KW-1133">Transmembrane helix</keyword>
<feature type="transmembrane region" description="Helical" evidence="1">
    <location>
        <begin position="139"/>
        <end position="163"/>
    </location>
</feature>
<dbReference type="AlphaFoldDB" id="A0A8T7M215"/>
<dbReference type="Proteomes" id="UP001431572">
    <property type="component" value="Chromosome 1"/>
</dbReference>
<dbReference type="EMBL" id="CP128399">
    <property type="protein sequence ID" value="WJW66142.1"/>
    <property type="molecule type" value="Genomic_DNA"/>
</dbReference>
<protein>
    <submittedName>
        <fullName evidence="2">Carotenoid biosynthesis protein</fullName>
    </submittedName>
</protein>
<keyword evidence="1" id="KW-0472">Membrane</keyword>
<feature type="transmembrane region" description="Helical" evidence="1">
    <location>
        <begin position="7"/>
        <end position="25"/>
    </location>
</feature>
<dbReference type="InterPro" id="IPR007354">
    <property type="entry name" value="CruF-like"/>
</dbReference>
<evidence type="ECO:0000256" key="1">
    <source>
        <dbReference type="SAM" id="Phobius"/>
    </source>
</evidence>
<reference evidence="3" key="2">
    <citation type="journal article" date="2024" name="Nature">
        <title>Anoxygenic phototroph of the Chloroflexota uses a type I reaction centre.</title>
        <authorList>
            <person name="Tsuji J.M."/>
            <person name="Shaw N.A."/>
            <person name="Nagashima S."/>
            <person name="Venkiteswaran J.J."/>
            <person name="Schiff S.L."/>
            <person name="Watanabe T."/>
            <person name="Fukui M."/>
            <person name="Hanada S."/>
            <person name="Tank M."/>
            <person name="Neufeld J.D."/>
        </authorList>
    </citation>
    <scope>NUCLEOTIDE SEQUENCE</scope>
    <source>
        <strain evidence="3">L227-S17</strain>
    </source>
</reference>
<evidence type="ECO:0000313" key="5">
    <source>
        <dbReference type="Proteomes" id="UP001431572"/>
    </source>
</evidence>
<dbReference type="PANTHER" id="PTHR39419">
    <property type="entry name" value="SLL0814 PROTEIN"/>
    <property type="match status" value="1"/>
</dbReference>
<dbReference type="PANTHER" id="PTHR39419:SF1">
    <property type="entry name" value="SLL0814 PROTEIN"/>
    <property type="match status" value="1"/>
</dbReference>
<feature type="transmembrane region" description="Helical" evidence="1">
    <location>
        <begin position="63"/>
        <end position="81"/>
    </location>
</feature>
<evidence type="ECO:0000313" key="4">
    <source>
        <dbReference type="Proteomes" id="UP000521676"/>
    </source>
</evidence>